<dbReference type="SUPFAM" id="SSF52540">
    <property type="entry name" value="P-loop containing nucleoside triphosphate hydrolases"/>
    <property type="match status" value="1"/>
</dbReference>
<dbReference type="Gene3D" id="3.40.50.300">
    <property type="entry name" value="P-loop containing nucleotide triphosphate hydrolases"/>
    <property type="match status" value="1"/>
</dbReference>
<protein>
    <submittedName>
        <fullName evidence="2">ATP-binding protein</fullName>
    </submittedName>
</protein>
<dbReference type="InterPro" id="IPR003959">
    <property type="entry name" value="ATPase_AAA_core"/>
</dbReference>
<name>A0ABY5W311_9ACTN</name>
<proteinExistence type="predicted"/>
<evidence type="ECO:0000313" key="2">
    <source>
        <dbReference type="EMBL" id="UWP83907.1"/>
    </source>
</evidence>
<dbReference type="GO" id="GO:0005524">
    <property type="term" value="F:ATP binding"/>
    <property type="evidence" value="ECO:0007669"/>
    <property type="project" value="UniProtKB-KW"/>
</dbReference>
<reference evidence="2" key="1">
    <citation type="submission" date="2021-04" db="EMBL/GenBank/DDBJ databases">
        <authorList>
            <person name="Hartkoorn R.C."/>
            <person name="Beaudoing E."/>
            <person name="Hot D."/>
        </authorList>
    </citation>
    <scope>NUCLEOTIDE SEQUENCE</scope>
    <source>
        <strain evidence="2">NRRL B-16292</strain>
    </source>
</reference>
<gene>
    <name evidence="2" type="ORF">Dfulv_06535</name>
</gene>
<dbReference type="PANTHER" id="PTHR43581">
    <property type="entry name" value="ATP/GTP PHOSPHATASE"/>
    <property type="match status" value="1"/>
</dbReference>
<dbReference type="Proteomes" id="UP001059617">
    <property type="component" value="Chromosome"/>
</dbReference>
<keyword evidence="2" id="KW-0547">Nucleotide-binding</keyword>
<accession>A0ABY5W311</accession>
<dbReference type="RefSeq" id="WP_259861719.1">
    <property type="nucleotide sequence ID" value="NZ_BAAAST010000022.1"/>
</dbReference>
<dbReference type="PANTHER" id="PTHR43581:SF2">
    <property type="entry name" value="EXCINUCLEASE ATPASE SUBUNIT"/>
    <property type="match status" value="1"/>
</dbReference>
<dbReference type="EMBL" id="CP073720">
    <property type="protein sequence ID" value="UWP83907.1"/>
    <property type="molecule type" value="Genomic_DNA"/>
</dbReference>
<dbReference type="Pfam" id="PF13304">
    <property type="entry name" value="AAA_21"/>
    <property type="match status" value="1"/>
</dbReference>
<feature type="domain" description="ATPase AAA-type core" evidence="1">
    <location>
        <begin position="522"/>
        <end position="593"/>
    </location>
</feature>
<dbReference type="InterPro" id="IPR051396">
    <property type="entry name" value="Bact_Antivir_Def_Nuclease"/>
</dbReference>
<keyword evidence="3" id="KW-1185">Reference proteome</keyword>
<sequence>MPPADERQITAMLNEYLEPVDHSAKSVTKYRGMEQYIGQLVDVPSEQVYAAYISKAGNVSVRFDQSERSRGARLLVAILDPPEHEPFSRSVDALRSYCMRKRPGTEALVLMLVNDLWSPQTVILPAPEGDQGFALLQPVVDIWPEIEVLEYRTSATQTLRSKKRQAVRFIVADARQHIPTAMEYPFVRLINDNWDDYKFKTTFHAELCLSPKETTQLGELKVLQRNQHGGRTLLPEGVFDRLGAEYCSLGQNFEYYETLKQFPKQVYDPILRGLRDVVRDERILFAFEQEEGFRLSLMRHGSAARALQDAPGLFGFNEEESGDGLRFKFVTNVGGESFNIVLGFNQVEVLPDNINVVIGYNGTGKTQLLANLALVASADSTKREELRGSAGYFSDSNDVRFGAVICISYSAFDTFALPESFLRRSEVSTGTQRLKDRGEINDYTYCGLRKRADEQQLDTREPRGLKTIDEVHGDFRRALKRARSADKRAALIAALSIIGREPSFGRIGLEPHMAYYDQTWHTYFEKLSTGHKIVLNMLVQIIAHGRPRSLILIDEPESHLHPSLLAAFLRALNGTLRRFNSYAVIATHSPVVLQEMPRNQVRILTRFGSRTIVQHPLSETFGENVGYLTSNVFNLDNTQTDYHSVLKQLAENDDLSMDDIEELFDGELSGQARAYVRSLRAIARQAR</sequence>
<organism evidence="2 3">
    <name type="scientific">Dactylosporangium fulvum</name>
    <dbReference type="NCBI Taxonomy" id="53359"/>
    <lineage>
        <taxon>Bacteria</taxon>
        <taxon>Bacillati</taxon>
        <taxon>Actinomycetota</taxon>
        <taxon>Actinomycetes</taxon>
        <taxon>Micromonosporales</taxon>
        <taxon>Micromonosporaceae</taxon>
        <taxon>Dactylosporangium</taxon>
    </lineage>
</organism>
<evidence type="ECO:0000259" key="1">
    <source>
        <dbReference type="Pfam" id="PF13304"/>
    </source>
</evidence>
<evidence type="ECO:0000313" key="3">
    <source>
        <dbReference type="Proteomes" id="UP001059617"/>
    </source>
</evidence>
<dbReference type="InterPro" id="IPR027417">
    <property type="entry name" value="P-loop_NTPase"/>
</dbReference>
<reference evidence="2" key="2">
    <citation type="submission" date="2022-09" db="EMBL/GenBank/DDBJ databases">
        <title>Biosynthetic gene clusters of Dactylosporangioum fulvum.</title>
        <authorList>
            <person name="Caradec T."/>
        </authorList>
    </citation>
    <scope>NUCLEOTIDE SEQUENCE</scope>
    <source>
        <strain evidence="2">NRRL B-16292</strain>
    </source>
</reference>
<keyword evidence="2" id="KW-0067">ATP-binding</keyword>